<dbReference type="InterPro" id="IPR048661">
    <property type="entry name" value="CPL1-like"/>
</dbReference>
<evidence type="ECO:0000313" key="3">
    <source>
        <dbReference type="EMBL" id="OCF28727.1"/>
    </source>
</evidence>
<dbReference type="RefSeq" id="XP_019049797.1">
    <property type="nucleotide sequence ID" value="XM_019186919.1"/>
</dbReference>
<keyword evidence="5" id="KW-1185">Reference proteome</keyword>
<reference evidence="3" key="1">
    <citation type="submission" date="2013-07" db="EMBL/GenBank/DDBJ databases">
        <title>The Genome Sequence of Cryptococcus bestiolae CBS10118.</title>
        <authorList>
            <consortium name="The Broad Institute Genome Sequencing Platform"/>
            <person name="Cuomo C."/>
            <person name="Litvintseva A."/>
            <person name="Chen Y."/>
            <person name="Heitman J."/>
            <person name="Sun S."/>
            <person name="Springer D."/>
            <person name="Dromer F."/>
            <person name="Young S.K."/>
            <person name="Zeng Q."/>
            <person name="Gargeya S."/>
            <person name="Fitzgerald M."/>
            <person name="Abouelleil A."/>
            <person name="Alvarado L."/>
            <person name="Berlin A.M."/>
            <person name="Chapman S.B."/>
            <person name="Dewar J."/>
            <person name="Goldberg J."/>
            <person name="Griggs A."/>
            <person name="Gujja S."/>
            <person name="Hansen M."/>
            <person name="Howarth C."/>
            <person name="Imamovic A."/>
            <person name="Larimer J."/>
            <person name="McCowan C."/>
            <person name="Murphy C."/>
            <person name="Pearson M."/>
            <person name="Priest M."/>
            <person name="Roberts A."/>
            <person name="Saif S."/>
            <person name="Shea T."/>
            <person name="Sykes S."/>
            <person name="Wortman J."/>
            <person name="Nusbaum C."/>
            <person name="Birren B."/>
        </authorList>
    </citation>
    <scope>NUCLEOTIDE SEQUENCE [LARGE SCALE GENOMIC DNA]</scope>
    <source>
        <strain evidence="3">CBS 10118</strain>
    </source>
</reference>
<dbReference type="STRING" id="1296100.A0A1B9GCI2"/>
<dbReference type="InterPro" id="IPR038955">
    <property type="entry name" value="PriA/CPL1_fungi"/>
</dbReference>
<reference evidence="3" key="3">
    <citation type="submission" date="2014-01" db="EMBL/GenBank/DDBJ databases">
        <title>Evolution of pathogenesis and genome organization in the Tremellales.</title>
        <authorList>
            <person name="Cuomo C."/>
            <person name="Litvintseva A."/>
            <person name="Heitman J."/>
            <person name="Chen Y."/>
            <person name="Sun S."/>
            <person name="Springer D."/>
            <person name="Dromer F."/>
            <person name="Young S."/>
            <person name="Zeng Q."/>
            <person name="Chapman S."/>
            <person name="Gujja S."/>
            <person name="Saif S."/>
            <person name="Birren B."/>
        </authorList>
    </citation>
    <scope>NUCLEOTIDE SEQUENCE</scope>
    <source>
        <strain evidence="3">CBS 10118</strain>
    </source>
</reference>
<dbReference type="Proteomes" id="UP000092730">
    <property type="component" value="Chromosome 1"/>
</dbReference>
<evidence type="ECO:0000259" key="2">
    <source>
        <dbReference type="Pfam" id="PF21671"/>
    </source>
</evidence>
<gene>
    <name evidence="3" type="ORF">I302_00216</name>
    <name evidence="4" type="ORF">I302_101532</name>
</gene>
<evidence type="ECO:0000313" key="5">
    <source>
        <dbReference type="Proteomes" id="UP000092730"/>
    </source>
</evidence>
<feature type="signal peptide" evidence="1">
    <location>
        <begin position="1"/>
        <end position="24"/>
    </location>
</feature>
<dbReference type="GeneID" id="30204615"/>
<dbReference type="KEGG" id="kbi:30204615"/>
<evidence type="ECO:0000313" key="4">
    <source>
        <dbReference type="EMBL" id="WVW79563.1"/>
    </source>
</evidence>
<reference evidence="4" key="4">
    <citation type="submission" date="2024-02" db="EMBL/GenBank/DDBJ databases">
        <title>Comparative genomics of Cryptococcus and Kwoniella reveals pathogenesis evolution and contrasting modes of karyotype evolution via chromosome fusion or intercentromeric recombination.</title>
        <authorList>
            <person name="Coelho M.A."/>
            <person name="David-Palma M."/>
            <person name="Shea T."/>
            <person name="Bowers K."/>
            <person name="McGinley-Smith S."/>
            <person name="Mohammad A.W."/>
            <person name="Gnirke A."/>
            <person name="Yurkov A.M."/>
            <person name="Nowrousian M."/>
            <person name="Sun S."/>
            <person name="Cuomo C.A."/>
            <person name="Heitman J."/>
        </authorList>
    </citation>
    <scope>NUCLEOTIDE SEQUENCE</scope>
    <source>
        <strain evidence="4">CBS 10118</strain>
    </source>
</reference>
<dbReference type="OrthoDB" id="2563080at2759"/>
<evidence type="ECO:0000256" key="1">
    <source>
        <dbReference type="SAM" id="SignalP"/>
    </source>
</evidence>
<feature type="chain" id="PRO_5042334983" description="Protein CPL1-like domain-containing protein" evidence="1">
    <location>
        <begin position="25"/>
        <end position="297"/>
    </location>
</feature>
<feature type="domain" description="Protein CPL1-like" evidence="2">
    <location>
        <begin position="227"/>
        <end position="288"/>
    </location>
</feature>
<reference evidence="4" key="2">
    <citation type="submission" date="2013-07" db="EMBL/GenBank/DDBJ databases">
        <authorList>
            <consortium name="The Broad Institute Genome Sequencing Platform"/>
            <person name="Cuomo C."/>
            <person name="Litvintseva A."/>
            <person name="Chen Y."/>
            <person name="Heitman J."/>
            <person name="Sun S."/>
            <person name="Springer D."/>
            <person name="Dromer F."/>
            <person name="Young S.K."/>
            <person name="Zeng Q."/>
            <person name="Gargeya S."/>
            <person name="Fitzgerald M."/>
            <person name="Abouelleil A."/>
            <person name="Alvarado L."/>
            <person name="Berlin A.M."/>
            <person name="Chapman S.B."/>
            <person name="Dewar J."/>
            <person name="Goldberg J."/>
            <person name="Griggs A."/>
            <person name="Gujja S."/>
            <person name="Hansen M."/>
            <person name="Howarth C."/>
            <person name="Imamovic A."/>
            <person name="Larimer J."/>
            <person name="McCowan C."/>
            <person name="Murphy C."/>
            <person name="Pearson M."/>
            <person name="Priest M."/>
            <person name="Roberts A."/>
            <person name="Saif S."/>
            <person name="Shea T."/>
            <person name="Sykes S."/>
            <person name="Wortman J."/>
            <person name="Nusbaum C."/>
            <person name="Birren B."/>
        </authorList>
    </citation>
    <scope>NUCLEOTIDE SEQUENCE</scope>
    <source>
        <strain evidence="4">CBS 10118</strain>
    </source>
</reference>
<dbReference type="EMBL" id="CP144541">
    <property type="protein sequence ID" value="WVW79563.1"/>
    <property type="molecule type" value="Genomic_DNA"/>
</dbReference>
<dbReference type="VEuPathDB" id="FungiDB:I302_00216"/>
<dbReference type="EMBL" id="KI894018">
    <property type="protein sequence ID" value="OCF28727.1"/>
    <property type="molecule type" value="Genomic_DNA"/>
</dbReference>
<organism evidence="3">
    <name type="scientific">Kwoniella bestiolae CBS 10118</name>
    <dbReference type="NCBI Taxonomy" id="1296100"/>
    <lineage>
        <taxon>Eukaryota</taxon>
        <taxon>Fungi</taxon>
        <taxon>Dikarya</taxon>
        <taxon>Basidiomycota</taxon>
        <taxon>Agaricomycotina</taxon>
        <taxon>Tremellomycetes</taxon>
        <taxon>Tremellales</taxon>
        <taxon>Cryptococcaceae</taxon>
        <taxon>Kwoniella</taxon>
    </lineage>
</organism>
<dbReference type="Pfam" id="PF21671">
    <property type="entry name" value="CPL1-like"/>
    <property type="match status" value="1"/>
</dbReference>
<dbReference type="PANTHER" id="PTHR35192">
    <property type="entry name" value="PROTEIN, PUTATIVE-RELATED"/>
    <property type="match status" value="1"/>
</dbReference>
<keyword evidence="1" id="KW-0732">Signal</keyword>
<dbReference type="AlphaFoldDB" id="A0A1B9GCI2"/>
<proteinExistence type="predicted"/>
<name>A0A1B9GCI2_9TREE</name>
<protein>
    <recommendedName>
        <fullName evidence="2">Protein CPL1-like domain-containing protein</fullName>
    </recommendedName>
</protein>
<accession>A0A1B9GCI2</accession>
<dbReference type="PANTHER" id="PTHR35192:SF2">
    <property type="entry name" value="APPLE DOMAIN-CONTAINING PROTEIN"/>
    <property type="match status" value="1"/>
</dbReference>
<sequence length="297" mass="31321">MAPSKNFAFSAVALIASFALQASAITYTGCVNDVSEFTIVGGVGGLDFDECTSYCSEGGAPYLAYQTSGSQCLCTSESQTAEKYTTGASQQGGCADPSNYVTYALQTTFNFQGCYSNMVTDNAPDNFNNFEQCFAACANEGSVMFNPYSNAPTFGCRCNNAYAIDGAGNEVTCGTYTWYTFTHSMEATASGLARRMMKERLMQLKRESQTLCPQGSKACTVPGSASYECIDTRSELESCGGCLHGEYQATSNVTLGTDCSTLPGVALGAITCSDSQCEAFACKTGYELVSGLCVPIA</sequence>